<evidence type="ECO:0000313" key="1">
    <source>
        <dbReference type="EMBL" id="EDP53720.1"/>
    </source>
</evidence>
<dbReference type="EMBL" id="DS499595">
    <property type="protein sequence ID" value="EDP53720.1"/>
    <property type="molecule type" value="Genomic_DNA"/>
</dbReference>
<dbReference type="AlphaFoldDB" id="B0XSU3"/>
<organism evidence="1 2">
    <name type="scientific">Aspergillus fumigatus (strain CBS 144.89 / FGSC A1163 / CEA10)</name>
    <name type="common">Neosartorya fumigata</name>
    <dbReference type="NCBI Taxonomy" id="451804"/>
    <lineage>
        <taxon>Eukaryota</taxon>
        <taxon>Fungi</taxon>
        <taxon>Dikarya</taxon>
        <taxon>Ascomycota</taxon>
        <taxon>Pezizomycotina</taxon>
        <taxon>Eurotiomycetes</taxon>
        <taxon>Eurotiomycetidae</taxon>
        <taxon>Eurotiales</taxon>
        <taxon>Aspergillaceae</taxon>
        <taxon>Aspergillus</taxon>
        <taxon>Aspergillus subgen. Fumigati</taxon>
    </lineage>
</organism>
<dbReference type="VEuPathDB" id="FungiDB:AFUB_017620"/>
<accession>B0XSU3</accession>
<protein>
    <submittedName>
        <fullName evidence="1">Uncharacterized protein</fullName>
    </submittedName>
</protein>
<evidence type="ECO:0000313" key="2">
    <source>
        <dbReference type="Proteomes" id="UP000001699"/>
    </source>
</evidence>
<sequence>MRESSCIMRISFTDTCHRCGAVVRGLGGNQVGQRIARCHYVVTFVEEYNSRLHSARDKYWDAVTETWCVDGRMKWYIEKGKPISEDEPIRMSWHQHVSKSRSLRGLHLEGRPQRNTTVLIPQLHQFLGADILRCCFRDCHDVYFGVYFI</sequence>
<keyword evidence="2" id="KW-1185">Reference proteome</keyword>
<reference evidence="1 2" key="1">
    <citation type="journal article" date="2008" name="PLoS Genet.">
        <title>Genomic islands in the pathogenic filamentous fungus Aspergillus fumigatus.</title>
        <authorList>
            <person name="Fedorova N.D."/>
            <person name="Khaldi N."/>
            <person name="Joardar V.S."/>
            <person name="Maiti R."/>
            <person name="Amedeo P."/>
            <person name="Anderson M.J."/>
            <person name="Crabtree J."/>
            <person name="Silva J.C."/>
            <person name="Badger J.H."/>
            <person name="Albarraq A."/>
            <person name="Angiuoli S."/>
            <person name="Bussey H."/>
            <person name="Bowyer P."/>
            <person name="Cotty P.J."/>
            <person name="Dyer P.S."/>
            <person name="Egan A."/>
            <person name="Galens K."/>
            <person name="Fraser-Liggett C.M."/>
            <person name="Haas B.J."/>
            <person name="Inman J.M."/>
            <person name="Kent R."/>
            <person name="Lemieux S."/>
            <person name="Malavazi I."/>
            <person name="Orvis J."/>
            <person name="Roemer T."/>
            <person name="Ronning C.M."/>
            <person name="Sundaram J.P."/>
            <person name="Sutton G."/>
            <person name="Turner G."/>
            <person name="Venter J.C."/>
            <person name="White O.R."/>
            <person name="Whitty B.R."/>
            <person name="Youngman P."/>
            <person name="Wolfe K.H."/>
            <person name="Goldman G.H."/>
            <person name="Wortman J.R."/>
            <person name="Jiang B."/>
            <person name="Denning D.W."/>
            <person name="Nierman W.C."/>
        </authorList>
    </citation>
    <scope>NUCLEOTIDE SEQUENCE [LARGE SCALE GENOMIC DNA]</scope>
    <source>
        <strain evidence="2">CBS 144.89 / FGSC A1163 / CEA10</strain>
    </source>
</reference>
<gene>
    <name evidence="1" type="ORF">AFUB_017620</name>
</gene>
<dbReference type="HOGENOM" id="CLU_1749185_0_0_1"/>
<dbReference type="Proteomes" id="UP000001699">
    <property type="component" value="Unassembled WGS sequence"/>
</dbReference>
<name>B0XSU3_ASPFC</name>
<proteinExistence type="predicted"/>